<organism evidence="1 2">
    <name type="scientific">Paraburkholderia humisilvae</name>
    <dbReference type="NCBI Taxonomy" id="627669"/>
    <lineage>
        <taxon>Bacteria</taxon>
        <taxon>Pseudomonadati</taxon>
        <taxon>Pseudomonadota</taxon>
        <taxon>Betaproteobacteria</taxon>
        <taxon>Burkholderiales</taxon>
        <taxon>Burkholderiaceae</taxon>
        <taxon>Paraburkholderia</taxon>
    </lineage>
</organism>
<dbReference type="AlphaFoldDB" id="A0A6J5FB46"/>
<keyword evidence="2" id="KW-1185">Reference proteome</keyword>
<evidence type="ECO:0000313" key="1">
    <source>
        <dbReference type="EMBL" id="CAB3774932.1"/>
    </source>
</evidence>
<evidence type="ECO:0000313" key="2">
    <source>
        <dbReference type="Proteomes" id="UP000494363"/>
    </source>
</evidence>
<sequence>MQHAAMLDRFLRNLAPKGVTLSTFGTAHVETFFADVDTRCAPGTTTRLRYASMPERLCRQLIDDGIREENPVTAFARFRALARG</sequence>
<dbReference type="Proteomes" id="UP000494363">
    <property type="component" value="Unassembled WGS sequence"/>
</dbReference>
<dbReference type="EMBL" id="CADIKH010000206">
    <property type="protein sequence ID" value="CAB3774932.1"/>
    <property type="molecule type" value="Genomic_DNA"/>
</dbReference>
<accession>A0A6J5FB46</accession>
<proteinExistence type="predicted"/>
<reference evidence="1 2" key="1">
    <citation type="submission" date="2020-04" db="EMBL/GenBank/DDBJ databases">
        <authorList>
            <person name="De Canck E."/>
        </authorList>
    </citation>
    <scope>NUCLEOTIDE SEQUENCE [LARGE SCALE GENOMIC DNA]</scope>
    <source>
        <strain evidence="1 2">LMG 29542</strain>
    </source>
</reference>
<name>A0A6J5FB46_9BURK</name>
<gene>
    <name evidence="1" type="ORF">LMG29542_08314</name>
</gene>
<protein>
    <submittedName>
        <fullName evidence="1">Uncharacterized protein</fullName>
    </submittedName>
</protein>